<protein>
    <submittedName>
        <fullName evidence="5">Polysaccharide biosynthesis protein</fullName>
    </submittedName>
</protein>
<organism evidence="5 6">
    <name type="scientific">Formimonas warabiya</name>
    <dbReference type="NCBI Taxonomy" id="1761012"/>
    <lineage>
        <taxon>Bacteria</taxon>
        <taxon>Bacillati</taxon>
        <taxon>Bacillota</taxon>
        <taxon>Clostridia</taxon>
        <taxon>Eubacteriales</taxon>
        <taxon>Peptococcaceae</taxon>
        <taxon>Candidatus Formimonas</taxon>
    </lineage>
</organism>
<dbReference type="AlphaFoldDB" id="A0A3G1KPU9"/>
<evidence type="ECO:0000313" key="5">
    <source>
        <dbReference type="EMBL" id="ATW24481.1"/>
    </source>
</evidence>
<comment type="similarity">
    <text evidence="1">Belongs to the polysaccharide synthase family.</text>
</comment>
<dbReference type="Pfam" id="PF13727">
    <property type="entry name" value="CoA_binding_3"/>
    <property type="match status" value="1"/>
</dbReference>
<dbReference type="Pfam" id="PF02719">
    <property type="entry name" value="Polysacc_synt_2"/>
    <property type="match status" value="1"/>
</dbReference>
<dbReference type="EMBL" id="CP017634">
    <property type="protein sequence ID" value="ATW24481.1"/>
    <property type="molecule type" value="Genomic_DNA"/>
</dbReference>
<dbReference type="RefSeq" id="WP_148133679.1">
    <property type="nucleotide sequence ID" value="NZ_CP017634.1"/>
</dbReference>
<dbReference type="SUPFAM" id="SSF51735">
    <property type="entry name" value="NAD(P)-binding Rossmann-fold domains"/>
    <property type="match status" value="1"/>
</dbReference>
<dbReference type="InterPro" id="IPR003869">
    <property type="entry name" value="Polysac_CapD-like"/>
</dbReference>
<dbReference type="OrthoDB" id="9803111at2"/>
<feature type="transmembrane region" description="Helical" evidence="3">
    <location>
        <begin position="40"/>
        <end position="63"/>
    </location>
</feature>
<reference evidence="5 6" key="1">
    <citation type="submission" date="2016-10" db="EMBL/GenBank/DDBJ databases">
        <title>Complete Genome Sequence of Peptococcaceae strain DCMF.</title>
        <authorList>
            <person name="Edwards R.J."/>
            <person name="Holland S.I."/>
            <person name="Deshpande N.P."/>
            <person name="Wong Y.K."/>
            <person name="Ertan H."/>
            <person name="Manefield M."/>
            <person name="Russell T.L."/>
            <person name="Lee M.J."/>
        </authorList>
    </citation>
    <scope>NUCLEOTIDE SEQUENCE [LARGE SCALE GENOMIC DNA]</scope>
    <source>
        <strain evidence="5 6">DCMF</strain>
    </source>
</reference>
<evidence type="ECO:0000256" key="1">
    <source>
        <dbReference type="ARBA" id="ARBA00007430"/>
    </source>
</evidence>
<evidence type="ECO:0000256" key="2">
    <source>
        <dbReference type="SAM" id="MobiDB-lite"/>
    </source>
</evidence>
<name>A0A3G1KPU9_FORW1</name>
<feature type="domain" description="Polysaccharide biosynthesis protein CapD-like" evidence="4">
    <location>
        <begin position="285"/>
        <end position="568"/>
    </location>
</feature>
<dbReference type="InterPro" id="IPR029063">
    <property type="entry name" value="SAM-dependent_MTases_sf"/>
</dbReference>
<proteinExistence type="inferred from homology"/>
<feature type="transmembrane region" description="Helical" evidence="3">
    <location>
        <begin position="108"/>
        <end position="129"/>
    </location>
</feature>
<evidence type="ECO:0000313" key="6">
    <source>
        <dbReference type="Proteomes" id="UP000323521"/>
    </source>
</evidence>
<dbReference type="CDD" id="cd05237">
    <property type="entry name" value="UDP_invert_4-6DH_SDR_e"/>
    <property type="match status" value="1"/>
</dbReference>
<keyword evidence="3" id="KW-1133">Transmembrane helix</keyword>
<dbReference type="KEGG" id="fwa:DCMF_06540"/>
<dbReference type="PANTHER" id="PTHR43318:SF1">
    <property type="entry name" value="POLYSACCHARIDE BIOSYNTHESIS PROTEIN EPSC-RELATED"/>
    <property type="match status" value="1"/>
</dbReference>
<feature type="transmembrane region" description="Helical" evidence="3">
    <location>
        <begin position="75"/>
        <end position="96"/>
    </location>
</feature>
<feature type="region of interest" description="Disordered" evidence="2">
    <location>
        <begin position="612"/>
        <end position="660"/>
    </location>
</feature>
<dbReference type="InterPro" id="IPR036291">
    <property type="entry name" value="NAD(P)-bd_dom_sf"/>
</dbReference>
<dbReference type="PANTHER" id="PTHR43318">
    <property type="entry name" value="UDP-N-ACETYLGLUCOSAMINE 4,6-DEHYDRATASE"/>
    <property type="match status" value="1"/>
</dbReference>
<dbReference type="Gene3D" id="3.40.50.720">
    <property type="entry name" value="NAD(P)-binding Rossmann-like Domain"/>
    <property type="match status" value="2"/>
</dbReference>
<feature type="transmembrane region" description="Helical" evidence="3">
    <location>
        <begin position="7"/>
        <end position="28"/>
    </location>
</feature>
<evidence type="ECO:0000259" key="4">
    <source>
        <dbReference type="Pfam" id="PF02719"/>
    </source>
</evidence>
<keyword evidence="6" id="KW-1185">Reference proteome</keyword>
<dbReference type="Proteomes" id="UP000323521">
    <property type="component" value="Chromosome"/>
</dbReference>
<keyword evidence="3" id="KW-0472">Membrane</keyword>
<dbReference type="SUPFAM" id="SSF53335">
    <property type="entry name" value="S-adenosyl-L-methionine-dependent methyltransferases"/>
    <property type="match status" value="1"/>
</dbReference>
<keyword evidence="3" id="KW-0812">Transmembrane</keyword>
<gene>
    <name evidence="5" type="ORF">DCMF_06540</name>
</gene>
<evidence type="ECO:0000256" key="3">
    <source>
        <dbReference type="SAM" id="Phobius"/>
    </source>
</evidence>
<accession>A0A3G1KPU9</accession>
<dbReference type="InterPro" id="IPR051203">
    <property type="entry name" value="Polysaccharide_Synthase-Rel"/>
</dbReference>
<sequence length="660" mass="72964">MVFQQRTLFLILIDAILVNLSTIFALLIRFDGEVPQTYFAAFFHFAPLFTGILIVSFYIFGLYRRAWEYASIGELIAVVGAVSLGSILNVFLGYFLNNETFPLPRSVIILTFILRIVLIGGSRIAWRLFRDYGLGLKRAKGSKRVLIAGAGDAGVLVAKELKSHYNGGIEIVGFIDDDVSKQNMMVQGRSVLGTRRDIPRLVEKHRVKEIIIAIPSASGKEKRAIVNICKEAGAKVKILPGVYDLIDGTVKVDKIREVEVEDLLGREPVKVDLNDITHYIRNQVVLVTGGGGSIGSELCRQICRYQPKTLLVLDSCENNVYEIDLELRKTCPQVHMIPLVKDLRDRKSVLQVFKTYRPQVVFHAAAHKHVPMMEYNPEDAIKNNVMGTYHAAQAADMFGTKKFVLISTDKAVNPTSFMGASKRLAEMVIQYLDMISKTSYVAVRFGNVLGSTGSVIPLFKRQIAAGGPVTVTHPDMVRFFMTIPEAVQLVIQAGAMAKGGEIFVLDMGEPVKIMDLARSLIELSGLEPGKDIDIRITGTRPGEKLYEELLTAEEGLTATTHKRIFVAKRGNILPELIEEKIIGRIINGALPQHERDALLMIRELLPEFKEKEARAAAPKAPVQRTKGHAPLEDTEDKGTAGQWAGMEKAGEKLVAGAETS</sequence>